<dbReference type="InterPro" id="IPR050270">
    <property type="entry name" value="DegV_domain_contain"/>
</dbReference>
<evidence type="ECO:0000256" key="1">
    <source>
        <dbReference type="ARBA" id="ARBA00003238"/>
    </source>
</evidence>
<comment type="function">
    <text evidence="1">May bind long-chain fatty acids, such as palmitate, and may play a role in lipid transport or fatty acid metabolism.</text>
</comment>
<accession>A0A9X3FMW7</accession>
<organism evidence="3 4">
    <name type="scientific">Aerococcus kribbianus</name>
    <dbReference type="NCBI Taxonomy" id="2999064"/>
    <lineage>
        <taxon>Bacteria</taxon>
        <taxon>Bacillati</taxon>
        <taxon>Bacillota</taxon>
        <taxon>Bacilli</taxon>
        <taxon>Lactobacillales</taxon>
        <taxon>Aerococcaceae</taxon>
        <taxon>Aerococcus</taxon>
    </lineage>
</organism>
<dbReference type="PANTHER" id="PTHR33434">
    <property type="entry name" value="DEGV DOMAIN-CONTAINING PROTEIN DR_1986-RELATED"/>
    <property type="match status" value="1"/>
</dbReference>
<dbReference type="AlphaFoldDB" id="A0A9X3FMW7"/>
<dbReference type="EMBL" id="JAPRFR010000001">
    <property type="protein sequence ID" value="MCZ0725643.1"/>
    <property type="molecule type" value="Genomic_DNA"/>
</dbReference>
<keyword evidence="2" id="KW-0446">Lipid-binding</keyword>
<proteinExistence type="predicted"/>
<dbReference type="RefSeq" id="WP_268751958.1">
    <property type="nucleotide sequence ID" value="NZ_JAPRFQ010000001.1"/>
</dbReference>
<dbReference type="SUPFAM" id="SSF82549">
    <property type="entry name" value="DAK1/DegV-like"/>
    <property type="match status" value="1"/>
</dbReference>
<evidence type="ECO:0000313" key="3">
    <source>
        <dbReference type="EMBL" id="MCZ0725643.1"/>
    </source>
</evidence>
<reference evidence="3" key="1">
    <citation type="submission" date="2022-12" db="EMBL/GenBank/DDBJ databases">
        <title>Description and comparative metabolic analysis of Aerococcus sp. nov., isolated from the feces of a pig.</title>
        <authorList>
            <person name="Chang Y.-H."/>
        </authorList>
    </citation>
    <scope>NUCLEOTIDE SEQUENCE</scope>
    <source>
        <strain evidence="3">YH-aer222</strain>
    </source>
</reference>
<dbReference type="PANTHER" id="PTHR33434:SF2">
    <property type="entry name" value="FATTY ACID-BINDING PROTEIN TM_1468"/>
    <property type="match status" value="1"/>
</dbReference>
<dbReference type="InterPro" id="IPR003797">
    <property type="entry name" value="DegV"/>
</dbReference>
<name>A0A9X3FMW7_9LACT</name>
<protein>
    <submittedName>
        <fullName evidence="3">DegV family protein</fullName>
    </submittedName>
</protein>
<evidence type="ECO:0000256" key="2">
    <source>
        <dbReference type="ARBA" id="ARBA00023121"/>
    </source>
</evidence>
<gene>
    <name evidence="3" type="ORF">OW157_03545</name>
</gene>
<dbReference type="InterPro" id="IPR043168">
    <property type="entry name" value="DegV_C"/>
</dbReference>
<dbReference type="NCBIfam" id="TIGR00762">
    <property type="entry name" value="DegV"/>
    <property type="match status" value="1"/>
</dbReference>
<dbReference type="Gene3D" id="3.40.50.10170">
    <property type="match status" value="1"/>
</dbReference>
<dbReference type="PROSITE" id="PS51482">
    <property type="entry name" value="DEGV"/>
    <property type="match status" value="1"/>
</dbReference>
<sequence>MKRAVLVDSTANIGQNLYDHPDVFQVNLNVNFNDGSHYSDTWDDQALSSFYEKMAAAKELPTTSQPSPQNFAECFEAIIAAGYDSVIVVLIASKISGTFQTGQMMAGEYEDQLEIHVVDSGTSSYGLKNMVEHILKWYDQGQSNEKILSQLKQLIADTVIYGAVHDLTNFIKGGRISHIGGRLAGAMKVGSVFSVDQGQIDSLKMARSKRRIRQTLDKLFAEKLAEKSQAYRIAVVHTNIPETAQAKAEELRQVFTKAKDIIVDNLTIVIGTQVGEDVLAYVYLPLMD</sequence>
<dbReference type="Gene3D" id="3.30.1180.10">
    <property type="match status" value="1"/>
</dbReference>
<dbReference type="GO" id="GO:0008289">
    <property type="term" value="F:lipid binding"/>
    <property type="evidence" value="ECO:0007669"/>
    <property type="project" value="UniProtKB-KW"/>
</dbReference>
<dbReference type="Proteomes" id="UP001146670">
    <property type="component" value="Unassembled WGS sequence"/>
</dbReference>
<comment type="caution">
    <text evidence="3">The sequence shown here is derived from an EMBL/GenBank/DDBJ whole genome shotgun (WGS) entry which is preliminary data.</text>
</comment>
<keyword evidence="4" id="KW-1185">Reference proteome</keyword>
<dbReference type="Pfam" id="PF02645">
    <property type="entry name" value="DegV"/>
    <property type="match status" value="1"/>
</dbReference>
<evidence type="ECO:0000313" key="4">
    <source>
        <dbReference type="Proteomes" id="UP001146670"/>
    </source>
</evidence>